<dbReference type="RefSeq" id="WP_320689551.1">
    <property type="nucleotide sequence ID" value="NZ_JAXBLV010000235.1"/>
</dbReference>
<sequence length="300" mass="33924">MNEVAELYGLPTDYEPAGQTWAGVVSAQQCPYLNRKCLKNRKSEPDRTIGTCTMTYGKDSNPLMICPFRLLERRQIFEDCKPLVTLHQPGNEWHLVAELEVPGGSVDYCLASVRKKKVMDFIGIELQTLDSTGTVWPERQRFLHSKGIDVREEDRKSTKPFGMNWKMTAKTALVQMHHKIQTFEHLSKKLVLVLQDHLLAYMRQEFTFDHLVNARLGDPMHFHSYSLCEEDGGLKLELEGQYSTDTAGIARCLGLQSEAKLELEAIVALIEAKISDKTLMSIETPPPAPSLAEKATEEES</sequence>
<reference evidence="3" key="1">
    <citation type="journal article" date="2023" name="Mar. Drugs">
        <title>Gemmata algarum, a Novel Planctomycete Isolated from an Algal Mat, Displays Antimicrobial Activity.</title>
        <authorList>
            <person name="Kumar G."/>
            <person name="Kallscheuer N."/>
            <person name="Kashif M."/>
            <person name="Ahamad S."/>
            <person name="Jagadeeshwari U."/>
            <person name="Pannikurungottu S."/>
            <person name="Haufschild T."/>
            <person name="Kabuu M."/>
            <person name="Sasikala C."/>
            <person name="Jogler C."/>
            <person name="Ramana C."/>
        </authorList>
    </citation>
    <scope>NUCLEOTIDE SEQUENCE [LARGE SCALE GENOMIC DNA]</scope>
    <source>
        <strain evidence="3">JC673</strain>
    </source>
</reference>
<organism evidence="2 3">
    <name type="scientific">Gemmata algarum</name>
    <dbReference type="NCBI Taxonomy" id="2975278"/>
    <lineage>
        <taxon>Bacteria</taxon>
        <taxon>Pseudomonadati</taxon>
        <taxon>Planctomycetota</taxon>
        <taxon>Planctomycetia</taxon>
        <taxon>Gemmatales</taxon>
        <taxon>Gemmataceae</taxon>
        <taxon>Gemmata</taxon>
    </lineage>
</organism>
<dbReference type="EMBL" id="JAXBLV010000235">
    <property type="protein sequence ID" value="MDY3563335.1"/>
    <property type="molecule type" value="Genomic_DNA"/>
</dbReference>
<keyword evidence="2" id="KW-0540">Nuclease</keyword>
<proteinExistence type="predicted"/>
<evidence type="ECO:0000313" key="2">
    <source>
        <dbReference type="EMBL" id="MDY3563335.1"/>
    </source>
</evidence>
<evidence type="ECO:0000313" key="3">
    <source>
        <dbReference type="Proteomes" id="UP001272242"/>
    </source>
</evidence>
<evidence type="ECO:0000256" key="1">
    <source>
        <dbReference type="SAM" id="MobiDB-lite"/>
    </source>
</evidence>
<comment type="caution">
    <text evidence="2">The sequence shown here is derived from an EMBL/GenBank/DDBJ whole genome shotgun (WGS) entry which is preliminary data.</text>
</comment>
<dbReference type="Proteomes" id="UP001272242">
    <property type="component" value="Unassembled WGS sequence"/>
</dbReference>
<accession>A0ABU5F6W8</accession>
<name>A0ABU5F6W8_9BACT</name>
<gene>
    <name evidence="2" type="ORF">R5W23_004836</name>
</gene>
<protein>
    <submittedName>
        <fullName evidence="2">NotI family restriction endonuclease</fullName>
    </submittedName>
</protein>
<keyword evidence="2" id="KW-0378">Hydrolase</keyword>
<keyword evidence="3" id="KW-1185">Reference proteome</keyword>
<feature type="region of interest" description="Disordered" evidence="1">
    <location>
        <begin position="281"/>
        <end position="300"/>
    </location>
</feature>
<dbReference type="GO" id="GO:0004519">
    <property type="term" value="F:endonuclease activity"/>
    <property type="evidence" value="ECO:0007669"/>
    <property type="project" value="UniProtKB-KW"/>
</dbReference>
<keyword evidence="2" id="KW-0255">Endonuclease</keyword>